<sequence>MRHKQFLNVLSLVIFFMAVSMPISAENKDKEAIPAKIQTSLKKEKKEPAKAGAMTEQLIKDGNSEVTQYDKDNKDYQNQEPVIPASYIDAMHTKGKDLGKQPNTIESNGIIIEFVPLKENTGSQEDFDQVNEVLSWDGVPQVGMNGIRTFFGHYYDNNNTGAFAPFASRNYFEPGNEFIVTDEDGISKAYEITAIIPVQTDFQYNYFYNEDSIPFLAYYGNGDDMAAFMTCRWDKAIGQMDFAIAYRIW</sequence>
<dbReference type="InterPro" id="IPR023365">
    <property type="entry name" value="Sortase_dom-sf"/>
</dbReference>
<evidence type="ECO:0000313" key="2">
    <source>
        <dbReference type="EMBL" id="SDG53187.1"/>
    </source>
</evidence>
<evidence type="ECO:0000256" key="1">
    <source>
        <dbReference type="SAM" id="SignalP"/>
    </source>
</evidence>
<dbReference type="AlphaFoldDB" id="A0A1G7V0A8"/>
<dbReference type="Proteomes" id="UP000199708">
    <property type="component" value="Unassembled WGS sequence"/>
</dbReference>
<feature type="chain" id="PRO_5011775577" evidence="1">
    <location>
        <begin position="26"/>
        <end position="249"/>
    </location>
</feature>
<keyword evidence="1" id="KW-0732">Signal</keyword>
<accession>A0A1G7V0A8</accession>
<reference evidence="2 3" key="1">
    <citation type="submission" date="2016-10" db="EMBL/GenBank/DDBJ databases">
        <authorList>
            <person name="de Groot N.N."/>
        </authorList>
    </citation>
    <scope>NUCLEOTIDE SEQUENCE [LARGE SCALE GENOMIC DNA]</scope>
    <source>
        <strain evidence="2 3">ATCC BAA-466</strain>
    </source>
</reference>
<feature type="signal peptide" evidence="1">
    <location>
        <begin position="1"/>
        <end position="25"/>
    </location>
</feature>
<evidence type="ECO:0000313" key="3">
    <source>
        <dbReference type="Proteomes" id="UP000199708"/>
    </source>
</evidence>
<dbReference type="Gene3D" id="2.40.260.10">
    <property type="entry name" value="Sortase"/>
    <property type="match status" value="1"/>
</dbReference>
<dbReference type="EMBL" id="FNCK01000013">
    <property type="protein sequence ID" value="SDG53187.1"/>
    <property type="molecule type" value="Genomic_DNA"/>
</dbReference>
<organism evidence="2 3">
    <name type="scientific">Facklamia miroungae</name>
    <dbReference type="NCBI Taxonomy" id="120956"/>
    <lineage>
        <taxon>Bacteria</taxon>
        <taxon>Bacillati</taxon>
        <taxon>Bacillota</taxon>
        <taxon>Bacilli</taxon>
        <taxon>Lactobacillales</taxon>
        <taxon>Aerococcaceae</taxon>
        <taxon>Facklamia</taxon>
    </lineage>
</organism>
<protein>
    <submittedName>
        <fullName evidence="2">Uncharacterized protein</fullName>
    </submittedName>
</protein>
<keyword evidence="3" id="KW-1185">Reference proteome</keyword>
<gene>
    <name evidence="2" type="ORF">SAMN05421791_11328</name>
</gene>
<name>A0A1G7V0A8_9LACT</name>
<proteinExistence type="predicted"/>